<evidence type="ECO:0000313" key="3">
    <source>
        <dbReference type="Proteomes" id="UP000028995"/>
    </source>
</evidence>
<dbReference type="eggNOG" id="ENOG5031MP9">
    <property type="taxonomic scope" value="Bacteria"/>
</dbReference>
<sequence>MGNGIILKVAVGVCCALAVFALASCAPKNAAVGDTGSSSTDAPAHVDSPGETQTVAIVGSANGADGLVEEALDADGYKVVLTPVTDADSMTDTDAATAARIQAVRDAVGRNVSLIVIGEADMAHQTKQWREVLQAARSAGIPVVLLNPVEAPDDATLFAATFIVNDRMMDATPVGEAARRVIEDEPHERDIVVTTLH</sequence>
<gene>
    <name evidence="2" type="ORF">BCHO_1551</name>
</gene>
<evidence type="ECO:0000256" key="1">
    <source>
        <dbReference type="SAM" id="SignalP"/>
    </source>
</evidence>
<comment type="caution">
    <text evidence="2">The sequence shown here is derived from an EMBL/GenBank/DDBJ whole genome shotgun (WGS) entry which is preliminary data.</text>
</comment>
<reference evidence="2 3" key="1">
    <citation type="submission" date="2014-03" db="EMBL/GenBank/DDBJ databases">
        <title>Genomics of Bifidobacteria.</title>
        <authorList>
            <person name="Ventura M."/>
            <person name="Milani C."/>
            <person name="Lugli G.A."/>
        </authorList>
    </citation>
    <scope>NUCLEOTIDE SEQUENCE [LARGE SCALE GENOMIC DNA]</scope>
    <source>
        <strain evidence="2 3">LMG 10510</strain>
    </source>
</reference>
<feature type="signal peptide" evidence="1">
    <location>
        <begin position="1"/>
        <end position="30"/>
    </location>
</feature>
<dbReference type="InterPro" id="IPR028082">
    <property type="entry name" value="Peripla_BP_I"/>
</dbReference>
<dbReference type="STRING" id="35760.BCHO_1551"/>
<dbReference type="Proteomes" id="UP000028995">
    <property type="component" value="Unassembled WGS sequence"/>
</dbReference>
<dbReference type="AlphaFoldDB" id="A0A087AB45"/>
<protein>
    <submittedName>
        <fullName evidence="2">Sugar ABC transporter periplasmic protein</fullName>
    </submittedName>
</protein>
<proteinExistence type="predicted"/>
<dbReference type="SUPFAM" id="SSF53822">
    <property type="entry name" value="Periplasmic binding protein-like I"/>
    <property type="match status" value="1"/>
</dbReference>
<dbReference type="EMBL" id="JGYU01000012">
    <property type="protein sequence ID" value="KFI55995.1"/>
    <property type="molecule type" value="Genomic_DNA"/>
</dbReference>
<evidence type="ECO:0000313" key="2">
    <source>
        <dbReference type="EMBL" id="KFI55995.1"/>
    </source>
</evidence>
<name>A0A087AB45_9BIFI</name>
<dbReference type="Gene3D" id="3.40.50.2300">
    <property type="match status" value="1"/>
</dbReference>
<keyword evidence="1" id="KW-0732">Signal</keyword>
<feature type="chain" id="PRO_5039682570" evidence="1">
    <location>
        <begin position="31"/>
        <end position="197"/>
    </location>
</feature>
<organism evidence="2 3">
    <name type="scientific">Bifidobacterium choerinum</name>
    <dbReference type="NCBI Taxonomy" id="35760"/>
    <lineage>
        <taxon>Bacteria</taxon>
        <taxon>Bacillati</taxon>
        <taxon>Actinomycetota</taxon>
        <taxon>Actinomycetes</taxon>
        <taxon>Bifidobacteriales</taxon>
        <taxon>Bifidobacteriaceae</taxon>
        <taxon>Bifidobacterium</taxon>
    </lineage>
</organism>
<dbReference type="OrthoDB" id="3239987at2"/>
<accession>A0A087AB45</accession>
<keyword evidence="3" id="KW-1185">Reference proteome</keyword>